<dbReference type="SUPFAM" id="SSF55048">
    <property type="entry name" value="Probable ACP-binding domain of malonyl-CoA ACP transacylase"/>
    <property type="match status" value="1"/>
</dbReference>
<evidence type="ECO:0000259" key="8">
    <source>
        <dbReference type="SMART" id="SM00827"/>
    </source>
</evidence>
<dbReference type="SUPFAM" id="SSF52151">
    <property type="entry name" value="FabD/lysophospholipase-like"/>
    <property type="match status" value="1"/>
</dbReference>
<evidence type="ECO:0000313" key="9">
    <source>
        <dbReference type="EMBL" id="RZO24806.1"/>
    </source>
</evidence>
<reference evidence="9 10" key="1">
    <citation type="submission" date="2019-02" db="EMBL/GenBank/DDBJ databases">
        <title>Prokaryotic population dynamics and viral predation in marine succession experiment using metagenomics: the confinement effect.</title>
        <authorList>
            <person name="Haro-Moreno J.M."/>
            <person name="Rodriguez-Valera F."/>
            <person name="Lopez-Perez M."/>
        </authorList>
    </citation>
    <scope>NUCLEOTIDE SEQUENCE [LARGE SCALE GENOMIC DNA]</scope>
    <source>
        <strain evidence="9">MED-G161</strain>
    </source>
</reference>
<keyword evidence="3 6" id="KW-0808">Transferase</keyword>
<feature type="active site" evidence="7">
    <location>
        <position position="91"/>
    </location>
</feature>
<comment type="similarity">
    <text evidence="6">Belongs to the fabD family.</text>
</comment>
<dbReference type="PANTHER" id="PTHR42681:SF1">
    <property type="entry name" value="MALONYL-COA-ACYL CARRIER PROTEIN TRANSACYLASE, MITOCHONDRIAL"/>
    <property type="match status" value="1"/>
</dbReference>
<dbReference type="InterPro" id="IPR014043">
    <property type="entry name" value="Acyl_transferase_dom"/>
</dbReference>
<proteinExistence type="inferred from homology"/>
<protein>
    <recommendedName>
        <fullName evidence="2 6">Malonyl CoA-acyl carrier protein transacylase</fullName>
        <ecNumber evidence="1 6">2.3.1.39</ecNumber>
    </recommendedName>
</protein>
<organism evidence="9 10">
    <name type="scientific">SAR86 cluster bacterium</name>
    <dbReference type="NCBI Taxonomy" id="2030880"/>
    <lineage>
        <taxon>Bacteria</taxon>
        <taxon>Pseudomonadati</taxon>
        <taxon>Pseudomonadota</taxon>
        <taxon>Gammaproteobacteria</taxon>
        <taxon>SAR86 cluster</taxon>
    </lineage>
</organism>
<dbReference type="InterPro" id="IPR016036">
    <property type="entry name" value="Malonyl_transacylase_ACP-bd"/>
</dbReference>
<evidence type="ECO:0000256" key="7">
    <source>
        <dbReference type="PIRSR" id="PIRSR000446-1"/>
    </source>
</evidence>
<dbReference type="FunFam" id="3.30.70.250:FF:000001">
    <property type="entry name" value="Malonyl CoA-acyl carrier protein transacylase"/>
    <property type="match status" value="1"/>
</dbReference>
<dbReference type="SMART" id="SM00827">
    <property type="entry name" value="PKS_AT"/>
    <property type="match status" value="1"/>
</dbReference>
<evidence type="ECO:0000256" key="4">
    <source>
        <dbReference type="ARBA" id="ARBA00023315"/>
    </source>
</evidence>
<dbReference type="GO" id="GO:0006633">
    <property type="term" value="P:fatty acid biosynthetic process"/>
    <property type="evidence" value="ECO:0007669"/>
    <property type="project" value="TreeGrafter"/>
</dbReference>
<dbReference type="Proteomes" id="UP000315498">
    <property type="component" value="Unassembled WGS sequence"/>
</dbReference>
<feature type="active site" evidence="7">
    <location>
        <position position="199"/>
    </location>
</feature>
<dbReference type="InterPro" id="IPR024925">
    <property type="entry name" value="Malonyl_CoA-ACP_transAc"/>
</dbReference>
<dbReference type="EC" id="2.3.1.39" evidence="1 6"/>
<dbReference type="AlphaFoldDB" id="A0A520MUF3"/>
<feature type="domain" description="Malonyl-CoA:ACP transacylase (MAT)" evidence="8">
    <location>
        <begin position="8"/>
        <end position="305"/>
    </location>
</feature>
<dbReference type="Gene3D" id="3.30.70.250">
    <property type="entry name" value="Malonyl-CoA ACP transacylase, ACP-binding"/>
    <property type="match status" value="1"/>
</dbReference>
<sequence>MPRHISIVFPGQGSQSLGMLNCFSKDILNSYKDSIIKSLGFDLIDIINNGPEEELNRTSITQPAILFTSYLYFERIKKSLNIEPNILSGHSLGEYSSLVAAESLALDDALLIVHKRGLLMESCEQGSMYAVINVDFEEIKEVCSKVEIEMDTIVSPANLNSPNQTVISGTIEGADAVIEDLKERGYRKCIKLNVSIASHSKVMSPTLNKFKKVLNEINISMPKYEILHNVDSKISLNIDELKEKLLCQLIKPVQWTNIMKNIKKSNGIIIECGPGKVLSGLAKANNIDNVYSTSSETFMDSLERIL</sequence>
<gene>
    <name evidence="9" type="ORF">EVA94_02210</name>
</gene>
<evidence type="ECO:0000256" key="3">
    <source>
        <dbReference type="ARBA" id="ARBA00022679"/>
    </source>
</evidence>
<dbReference type="InterPro" id="IPR050858">
    <property type="entry name" value="Mal-CoA-ACP_Trans/PKS_FabD"/>
</dbReference>
<dbReference type="InterPro" id="IPR001227">
    <property type="entry name" value="Ac_transferase_dom_sf"/>
</dbReference>
<dbReference type="PIRSF" id="PIRSF000446">
    <property type="entry name" value="Mct"/>
    <property type="match status" value="1"/>
</dbReference>
<dbReference type="InterPro" id="IPR016035">
    <property type="entry name" value="Acyl_Trfase/lysoPLipase"/>
</dbReference>
<accession>A0A520MUF3</accession>
<dbReference type="Gene3D" id="3.40.366.10">
    <property type="entry name" value="Malonyl-Coenzyme A Acyl Carrier Protein, domain 2"/>
    <property type="match status" value="1"/>
</dbReference>
<dbReference type="Pfam" id="PF00698">
    <property type="entry name" value="Acyl_transf_1"/>
    <property type="match status" value="1"/>
</dbReference>
<dbReference type="PANTHER" id="PTHR42681">
    <property type="entry name" value="MALONYL-COA-ACYL CARRIER PROTEIN TRANSACYLASE, MITOCHONDRIAL"/>
    <property type="match status" value="1"/>
</dbReference>
<comment type="caution">
    <text evidence="9">The sequence shown here is derived from an EMBL/GenBank/DDBJ whole genome shotgun (WGS) entry which is preliminary data.</text>
</comment>
<dbReference type="EMBL" id="SHBG01000015">
    <property type="protein sequence ID" value="RZO24806.1"/>
    <property type="molecule type" value="Genomic_DNA"/>
</dbReference>
<dbReference type="GO" id="GO:0004314">
    <property type="term" value="F:[acyl-carrier-protein] S-malonyltransferase activity"/>
    <property type="evidence" value="ECO:0007669"/>
    <property type="project" value="UniProtKB-EC"/>
</dbReference>
<evidence type="ECO:0000313" key="10">
    <source>
        <dbReference type="Proteomes" id="UP000315498"/>
    </source>
</evidence>
<comment type="catalytic activity">
    <reaction evidence="5 6">
        <text>holo-[ACP] + malonyl-CoA = malonyl-[ACP] + CoA</text>
        <dbReference type="Rhea" id="RHEA:41792"/>
        <dbReference type="Rhea" id="RHEA-COMP:9623"/>
        <dbReference type="Rhea" id="RHEA-COMP:9685"/>
        <dbReference type="ChEBI" id="CHEBI:57287"/>
        <dbReference type="ChEBI" id="CHEBI:57384"/>
        <dbReference type="ChEBI" id="CHEBI:64479"/>
        <dbReference type="ChEBI" id="CHEBI:78449"/>
        <dbReference type="EC" id="2.3.1.39"/>
    </reaction>
</comment>
<evidence type="ECO:0000256" key="6">
    <source>
        <dbReference type="PIRNR" id="PIRNR000446"/>
    </source>
</evidence>
<evidence type="ECO:0000256" key="5">
    <source>
        <dbReference type="ARBA" id="ARBA00048462"/>
    </source>
</evidence>
<evidence type="ECO:0000256" key="1">
    <source>
        <dbReference type="ARBA" id="ARBA00013258"/>
    </source>
</evidence>
<evidence type="ECO:0000256" key="2">
    <source>
        <dbReference type="ARBA" id="ARBA00018953"/>
    </source>
</evidence>
<keyword evidence="4 6" id="KW-0012">Acyltransferase</keyword>
<name>A0A520MUF3_9GAMM</name>